<feature type="domain" description="Small ribosomal subunit protein uS3 C-terminal" evidence="7">
    <location>
        <begin position="117"/>
        <end position="200"/>
    </location>
</feature>
<keyword evidence="4" id="KW-0687">Ribonucleoprotein</keyword>
<organism evidence="9 10">
    <name type="scientific">Acrobeloides nanus</name>
    <dbReference type="NCBI Taxonomy" id="290746"/>
    <lineage>
        <taxon>Eukaryota</taxon>
        <taxon>Metazoa</taxon>
        <taxon>Ecdysozoa</taxon>
        <taxon>Nematoda</taxon>
        <taxon>Chromadorea</taxon>
        <taxon>Rhabditida</taxon>
        <taxon>Tylenchina</taxon>
        <taxon>Cephalobomorpha</taxon>
        <taxon>Cephaloboidea</taxon>
        <taxon>Cephalobidae</taxon>
        <taxon>Acrobeloides</taxon>
    </lineage>
</organism>
<dbReference type="PANTHER" id="PTHR11760">
    <property type="entry name" value="30S/40S RIBOSOMAL PROTEIN S3"/>
    <property type="match status" value="1"/>
</dbReference>
<dbReference type="GO" id="GO:0006412">
    <property type="term" value="P:translation"/>
    <property type="evidence" value="ECO:0007669"/>
    <property type="project" value="InterPro"/>
</dbReference>
<dbReference type="InterPro" id="IPR004044">
    <property type="entry name" value="KH_dom_type_2"/>
</dbReference>
<dbReference type="WBParaSite" id="ACRNAN_Path_392.g1491.t1">
    <property type="protein sequence ID" value="ACRNAN_Path_392.g1491.t1"/>
    <property type="gene ID" value="ACRNAN_Path_392.g1491"/>
</dbReference>
<dbReference type="Proteomes" id="UP000887540">
    <property type="component" value="Unplaced"/>
</dbReference>
<feature type="domain" description="KH type-2" evidence="8">
    <location>
        <begin position="41"/>
        <end position="98"/>
    </location>
</feature>
<sequence length="261" mass="28750">MATQSITDKRKEVKNGLVYAELKNFFSKQLKGDPRADEKDKSVGFGGVEICRAPRGTNITLYATDKNKLLGERNQRINTLQELVKKRFGGWLGNNVDLAAALVGTRGLEASIQCESLAYKLIGGLAVRRACYGVLRFVMESGADGVEIVVAGKLRGQRAKSMKFVSGKMIHSGDPTNIYVKDAVRHIKMKQGVLGVKVKILLKFDPNGVKGPNVLLPDTIQVEPVREKKEKELTISMTKKLPEVPNPYAQQQPLMAPPQAY</sequence>
<reference evidence="10" key="1">
    <citation type="submission" date="2022-11" db="UniProtKB">
        <authorList>
            <consortium name="WormBaseParasite"/>
        </authorList>
    </citation>
    <scope>IDENTIFICATION</scope>
</reference>
<dbReference type="InterPro" id="IPR009019">
    <property type="entry name" value="KH_sf_prok-type"/>
</dbReference>
<dbReference type="GO" id="GO:0022627">
    <property type="term" value="C:cytosolic small ribosomal subunit"/>
    <property type="evidence" value="ECO:0007669"/>
    <property type="project" value="TreeGrafter"/>
</dbReference>
<evidence type="ECO:0000313" key="10">
    <source>
        <dbReference type="WBParaSite" id="ACRNAN_Path_392.g1491.t1"/>
    </source>
</evidence>
<dbReference type="InterPro" id="IPR015946">
    <property type="entry name" value="KH_dom-like_a/b"/>
</dbReference>
<dbReference type="Gene3D" id="3.30.300.20">
    <property type="match status" value="1"/>
</dbReference>
<dbReference type="InterPro" id="IPR036419">
    <property type="entry name" value="Ribosomal_S3_C_sf"/>
</dbReference>
<accession>A0A914C6E6</accession>
<keyword evidence="2" id="KW-0694">RNA-binding</keyword>
<dbReference type="InterPro" id="IPR001351">
    <property type="entry name" value="Ribosomal_uS3_C"/>
</dbReference>
<dbReference type="InterPro" id="IPR005703">
    <property type="entry name" value="Ribosomal_uS3_euk/arc"/>
</dbReference>
<proteinExistence type="inferred from homology"/>
<evidence type="ECO:0000256" key="6">
    <source>
        <dbReference type="ARBA" id="ARBA00035408"/>
    </source>
</evidence>
<keyword evidence="3" id="KW-0689">Ribosomal protein</keyword>
<evidence type="ECO:0000313" key="9">
    <source>
        <dbReference type="Proteomes" id="UP000887540"/>
    </source>
</evidence>
<dbReference type="Pfam" id="PF07650">
    <property type="entry name" value="KH_2"/>
    <property type="match status" value="1"/>
</dbReference>
<comment type="similarity">
    <text evidence="1">Belongs to the universal ribosomal protein uS3 family.</text>
</comment>
<evidence type="ECO:0000259" key="8">
    <source>
        <dbReference type="Pfam" id="PF07650"/>
    </source>
</evidence>
<dbReference type="Pfam" id="PF00189">
    <property type="entry name" value="Ribosomal_S3_C"/>
    <property type="match status" value="1"/>
</dbReference>
<dbReference type="GO" id="GO:2001235">
    <property type="term" value="P:positive regulation of apoptotic signaling pathway"/>
    <property type="evidence" value="ECO:0007669"/>
    <property type="project" value="TreeGrafter"/>
</dbReference>
<dbReference type="GO" id="GO:0005634">
    <property type="term" value="C:nucleus"/>
    <property type="evidence" value="ECO:0007669"/>
    <property type="project" value="TreeGrafter"/>
</dbReference>
<dbReference type="SUPFAM" id="SSF54821">
    <property type="entry name" value="Ribosomal protein S3 C-terminal domain"/>
    <property type="match status" value="1"/>
</dbReference>
<keyword evidence="9" id="KW-1185">Reference proteome</keyword>
<dbReference type="SUPFAM" id="SSF54814">
    <property type="entry name" value="Prokaryotic type KH domain (KH-domain type II)"/>
    <property type="match status" value="1"/>
</dbReference>
<dbReference type="PANTHER" id="PTHR11760:SF32">
    <property type="entry name" value="SMALL RIBOSOMAL SUBUNIT PROTEIN US3"/>
    <property type="match status" value="1"/>
</dbReference>
<dbReference type="GO" id="GO:0003723">
    <property type="term" value="F:RNA binding"/>
    <property type="evidence" value="ECO:0007669"/>
    <property type="project" value="UniProtKB-KW"/>
</dbReference>
<dbReference type="Gene3D" id="3.30.1140.32">
    <property type="entry name" value="Ribosomal protein S3, C-terminal domain"/>
    <property type="match status" value="1"/>
</dbReference>
<evidence type="ECO:0000256" key="3">
    <source>
        <dbReference type="ARBA" id="ARBA00022980"/>
    </source>
</evidence>
<dbReference type="AlphaFoldDB" id="A0A914C6E6"/>
<protein>
    <recommendedName>
        <fullName evidence="5">Small ribosomal subunit protein uS3</fullName>
    </recommendedName>
    <alternativeName>
        <fullName evidence="6">40S ribosomal protein S3</fullName>
    </alternativeName>
</protein>
<evidence type="ECO:0000256" key="4">
    <source>
        <dbReference type="ARBA" id="ARBA00023274"/>
    </source>
</evidence>
<dbReference type="GO" id="GO:0003735">
    <property type="term" value="F:structural constituent of ribosome"/>
    <property type="evidence" value="ECO:0007669"/>
    <property type="project" value="InterPro"/>
</dbReference>
<evidence type="ECO:0000259" key="7">
    <source>
        <dbReference type="Pfam" id="PF00189"/>
    </source>
</evidence>
<dbReference type="InterPro" id="IPR057258">
    <property type="entry name" value="Ribosomal_uS3"/>
</dbReference>
<dbReference type="NCBIfam" id="TIGR01008">
    <property type="entry name" value="uS3_euk_arch"/>
    <property type="match status" value="1"/>
</dbReference>
<dbReference type="FunFam" id="3.30.1140.32:FF:000013">
    <property type="entry name" value="40S ribosomal protein S3"/>
    <property type="match status" value="1"/>
</dbReference>
<evidence type="ECO:0000256" key="1">
    <source>
        <dbReference type="ARBA" id="ARBA00010761"/>
    </source>
</evidence>
<evidence type="ECO:0000256" key="2">
    <source>
        <dbReference type="ARBA" id="ARBA00022884"/>
    </source>
</evidence>
<evidence type="ECO:0000256" key="5">
    <source>
        <dbReference type="ARBA" id="ARBA00035257"/>
    </source>
</evidence>
<name>A0A914C6E6_9BILA</name>